<dbReference type="InterPro" id="IPR009060">
    <property type="entry name" value="UBA-like_sf"/>
</dbReference>
<keyword evidence="3" id="KW-0813">Transport</keyword>
<dbReference type="Pfam" id="PF09162">
    <property type="entry name" value="Tap-RNA_bind"/>
    <property type="match status" value="1"/>
</dbReference>
<dbReference type="InterPro" id="IPR032710">
    <property type="entry name" value="NTF2-like_dom_sf"/>
</dbReference>
<feature type="region of interest" description="Disordered" evidence="6">
    <location>
        <begin position="1"/>
        <end position="38"/>
    </location>
</feature>
<proteinExistence type="inferred from homology"/>
<evidence type="ECO:0000256" key="1">
    <source>
        <dbReference type="ARBA" id="ARBA00004123"/>
    </source>
</evidence>
<dbReference type="Gene3D" id="3.30.70.330">
    <property type="match status" value="1"/>
</dbReference>
<organism evidence="8 9">
    <name type="scientific">Oncorhynchus tshawytscha</name>
    <name type="common">Chinook salmon</name>
    <name type="synonym">Salmo tshawytscha</name>
    <dbReference type="NCBI Taxonomy" id="74940"/>
    <lineage>
        <taxon>Eukaryota</taxon>
        <taxon>Metazoa</taxon>
        <taxon>Chordata</taxon>
        <taxon>Craniata</taxon>
        <taxon>Vertebrata</taxon>
        <taxon>Euteleostomi</taxon>
        <taxon>Actinopterygii</taxon>
        <taxon>Neopterygii</taxon>
        <taxon>Teleostei</taxon>
        <taxon>Protacanthopterygii</taxon>
        <taxon>Salmoniformes</taxon>
        <taxon>Salmonidae</taxon>
        <taxon>Salmoninae</taxon>
        <taxon>Oncorhynchus</taxon>
    </lineage>
</organism>
<dbReference type="FunFam" id="3.10.450.50:FF:000004">
    <property type="entry name" value="Nuclear RNA export factor 1"/>
    <property type="match status" value="1"/>
</dbReference>
<dbReference type="Pfam" id="PF22602">
    <property type="entry name" value="NXF_NTF2"/>
    <property type="match status" value="1"/>
</dbReference>
<dbReference type="GO" id="GO:0003723">
    <property type="term" value="F:RNA binding"/>
    <property type="evidence" value="ECO:0007669"/>
    <property type="project" value="InterPro"/>
</dbReference>
<comment type="subcellular location">
    <subcellularLocation>
        <location evidence="1">Nucleus</location>
    </subcellularLocation>
</comment>
<evidence type="ECO:0000256" key="6">
    <source>
        <dbReference type="SAM" id="MobiDB-lite"/>
    </source>
</evidence>
<dbReference type="GO" id="GO:0016973">
    <property type="term" value="P:poly(A)+ mRNA export from nucleus"/>
    <property type="evidence" value="ECO:0007669"/>
    <property type="project" value="TreeGrafter"/>
</dbReference>
<dbReference type="InterPro" id="IPR030217">
    <property type="entry name" value="NXF_fam"/>
</dbReference>
<keyword evidence="5" id="KW-0539">Nucleus</keyword>
<dbReference type="PROSITE" id="PS50177">
    <property type="entry name" value="NTF2_DOMAIN"/>
    <property type="match status" value="1"/>
</dbReference>
<evidence type="ECO:0000256" key="2">
    <source>
        <dbReference type="ARBA" id="ARBA00009285"/>
    </source>
</evidence>
<dbReference type="Proteomes" id="UP000694402">
    <property type="component" value="Unassembled WGS sequence"/>
</dbReference>
<evidence type="ECO:0000313" key="8">
    <source>
        <dbReference type="Ensembl" id="ENSOTSP00005079098.2"/>
    </source>
</evidence>
<dbReference type="InterPro" id="IPR015245">
    <property type="entry name" value="Tap_RNA-bd"/>
</dbReference>
<dbReference type="SUPFAM" id="SSF46934">
    <property type="entry name" value="UBA-like"/>
    <property type="match status" value="1"/>
</dbReference>
<name>A0A8C8IH25_ONCTS</name>
<dbReference type="SUPFAM" id="SSF54427">
    <property type="entry name" value="NTF2-like"/>
    <property type="match status" value="1"/>
</dbReference>
<dbReference type="GO" id="GO:0005634">
    <property type="term" value="C:nucleus"/>
    <property type="evidence" value="ECO:0007669"/>
    <property type="project" value="UniProtKB-SubCell"/>
</dbReference>
<dbReference type="AlphaFoldDB" id="A0A8C8IH25"/>
<evidence type="ECO:0000256" key="3">
    <source>
        <dbReference type="ARBA" id="ARBA00022448"/>
    </source>
</evidence>
<dbReference type="PROSITE" id="PS51450">
    <property type="entry name" value="LRR"/>
    <property type="match status" value="2"/>
</dbReference>
<accession>A0A8C8IH25</accession>
<gene>
    <name evidence="8" type="primary">nxf1a</name>
</gene>
<dbReference type="SUPFAM" id="SSF52058">
    <property type="entry name" value="L domain-like"/>
    <property type="match status" value="1"/>
</dbReference>
<sequence length="531" mass="60031">QFRGGHMSRGPIYYDGPARQQRPRGGQVGGFRGPGPGPRVRFEDNYVDVTMNRGSPQDGSSHRRLKYDKKWLLMALQNLCSVPFTPIEGHKAQFYLEDACTANALCRVSRQITDTEGYKVIVLMNPCLPPAILNTQLKPEDIEHLKQCMAKRFDGSQRALDLNNIRTDPDLVSQNIRAILSRKTFMDAVVKIIEENIPELVCLNLSNNKLYKLEDVADLISKAPHLKILNLSHNELKSEKELDRLKGLKLVELWLDRNPLCDQFKDQLTYISAIRERFPRLLKLDGHDLPLPIVFEVVSPTTTPPCKVWSVFVHRITKRYYSVYDSGNRQPLLDAYHDGASFSLSLPSSQNPNRCSLREYHKDSRNIKRLKDPSTRFRLLKHTRLNVVALLNELPKTQHDSASFNVDVNTYTTTLLSFTVSGMFKEVDGKSPDAVRAFSRVFIAVPAGISGLCIVNDELFVRIATTEEIQHAFAATAPTPSSSPVPILTAPQQEMLSAFSLKSGMNLEWSENAFRKYSHHLTFSTFCCVAD</sequence>
<dbReference type="PANTHER" id="PTHR10662:SF22">
    <property type="entry name" value="NUCLEAR RNA EXPORT FACTOR 1"/>
    <property type="match status" value="1"/>
</dbReference>
<dbReference type="InterPro" id="IPR018222">
    <property type="entry name" value="Nuclear_transport_factor_2_euk"/>
</dbReference>
<dbReference type="InterPro" id="IPR032675">
    <property type="entry name" value="LRR_dom_sf"/>
</dbReference>
<reference evidence="8" key="1">
    <citation type="submission" date="2025-08" db="UniProtKB">
        <authorList>
            <consortium name="Ensembl"/>
        </authorList>
    </citation>
    <scope>IDENTIFICATION</scope>
</reference>
<dbReference type="Gene3D" id="1.10.8.10">
    <property type="entry name" value="DNA helicase RuvA subunit, C-terminal domain"/>
    <property type="match status" value="1"/>
</dbReference>
<dbReference type="Ensembl" id="ENSOTST00005085695.2">
    <property type="protein sequence ID" value="ENSOTSP00005079098.2"/>
    <property type="gene ID" value="ENSOTSG00005037205.2"/>
</dbReference>
<keyword evidence="9" id="KW-1185">Reference proteome</keyword>
<dbReference type="InterPro" id="IPR035979">
    <property type="entry name" value="RBD_domain_sf"/>
</dbReference>
<dbReference type="GO" id="GO:0005737">
    <property type="term" value="C:cytoplasm"/>
    <property type="evidence" value="ECO:0007669"/>
    <property type="project" value="InterPro"/>
</dbReference>
<evidence type="ECO:0000256" key="5">
    <source>
        <dbReference type="ARBA" id="ARBA00023242"/>
    </source>
</evidence>
<dbReference type="GeneTree" id="ENSGT00390000007539"/>
<protein>
    <recommendedName>
        <fullName evidence="7">NTF2 domain-containing protein</fullName>
    </recommendedName>
</protein>
<dbReference type="Gene3D" id="3.10.450.50">
    <property type="match status" value="1"/>
</dbReference>
<reference evidence="8" key="2">
    <citation type="submission" date="2025-09" db="UniProtKB">
        <authorList>
            <consortium name="Ensembl"/>
        </authorList>
    </citation>
    <scope>IDENTIFICATION</scope>
</reference>
<evidence type="ECO:0000313" key="9">
    <source>
        <dbReference type="Proteomes" id="UP000694402"/>
    </source>
</evidence>
<evidence type="ECO:0000259" key="7">
    <source>
        <dbReference type="PROSITE" id="PS50177"/>
    </source>
</evidence>
<dbReference type="FunFam" id="3.80.10.10:FF:000066">
    <property type="entry name" value="Nuclear RNA export factor 1"/>
    <property type="match status" value="1"/>
</dbReference>
<dbReference type="InterPro" id="IPR001611">
    <property type="entry name" value="Leu-rich_rpt"/>
</dbReference>
<dbReference type="Gene3D" id="3.80.10.10">
    <property type="entry name" value="Ribonuclease Inhibitor"/>
    <property type="match status" value="1"/>
</dbReference>
<comment type="similarity">
    <text evidence="2">Belongs to the NXF family.</text>
</comment>
<dbReference type="Pfam" id="PF24048">
    <property type="entry name" value="LRR_NXF1-5"/>
    <property type="match status" value="1"/>
</dbReference>
<feature type="compositionally biased region" description="Low complexity" evidence="6">
    <location>
        <begin position="16"/>
        <end position="25"/>
    </location>
</feature>
<dbReference type="InterPro" id="IPR002075">
    <property type="entry name" value="NTF2_dom"/>
</dbReference>
<evidence type="ECO:0000256" key="4">
    <source>
        <dbReference type="ARBA" id="ARBA00022816"/>
    </source>
</evidence>
<feature type="domain" description="NTF2" evidence="7">
    <location>
        <begin position="312"/>
        <end position="461"/>
    </location>
</feature>
<dbReference type="InterPro" id="IPR057125">
    <property type="entry name" value="NXF1/2/3/5-like_LRR"/>
</dbReference>
<dbReference type="PANTHER" id="PTHR10662">
    <property type="entry name" value="NUCLEAR RNA EXPORT FACTOR"/>
    <property type="match status" value="1"/>
</dbReference>
<keyword evidence="4" id="KW-0509">mRNA transport</keyword>
<dbReference type="SUPFAM" id="SSF54928">
    <property type="entry name" value="RNA-binding domain, RBD"/>
    <property type="match status" value="1"/>
</dbReference>
<dbReference type="InterPro" id="IPR012677">
    <property type="entry name" value="Nucleotide-bd_a/b_plait_sf"/>
</dbReference>